<feature type="compositionally biased region" description="Basic and acidic residues" evidence="6">
    <location>
        <begin position="796"/>
        <end position="805"/>
    </location>
</feature>
<proteinExistence type="inferred from homology"/>
<protein>
    <recommendedName>
        <fullName evidence="4">Kinesin-like protein</fullName>
    </recommendedName>
</protein>
<feature type="region of interest" description="Disordered" evidence="6">
    <location>
        <begin position="796"/>
        <end position="834"/>
    </location>
</feature>
<evidence type="ECO:0000256" key="2">
    <source>
        <dbReference type="ARBA" id="ARBA00022840"/>
    </source>
</evidence>
<gene>
    <name evidence="8" type="ORF">TrCOL_g8289</name>
</gene>
<dbReference type="GO" id="GO:0008017">
    <property type="term" value="F:microtubule binding"/>
    <property type="evidence" value="ECO:0007669"/>
    <property type="project" value="InterPro"/>
</dbReference>
<dbReference type="Gene3D" id="3.40.850.10">
    <property type="entry name" value="Kinesin motor domain"/>
    <property type="match status" value="1"/>
</dbReference>
<keyword evidence="9" id="KW-1185">Reference proteome</keyword>
<evidence type="ECO:0000256" key="3">
    <source>
        <dbReference type="PROSITE-ProRule" id="PRU00283"/>
    </source>
</evidence>
<evidence type="ECO:0000313" key="8">
    <source>
        <dbReference type="EMBL" id="GMI19444.1"/>
    </source>
</evidence>
<dbReference type="GO" id="GO:0005874">
    <property type="term" value="C:microtubule"/>
    <property type="evidence" value="ECO:0007669"/>
    <property type="project" value="UniProtKB-KW"/>
</dbReference>
<keyword evidence="1 3" id="KW-0547">Nucleotide-binding</keyword>
<evidence type="ECO:0000256" key="5">
    <source>
        <dbReference type="SAM" id="Coils"/>
    </source>
</evidence>
<feature type="coiled-coil region" evidence="5">
    <location>
        <begin position="185"/>
        <end position="212"/>
    </location>
</feature>
<dbReference type="GO" id="GO:0005524">
    <property type="term" value="F:ATP binding"/>
    <property type="evidence" value="ECO:0007669"/>
    <property type="project" value="UniProtKB-UniRule"/>
</dbReference>
<dbReference type="InterPro" id="IPR027417">
    <property type="entry name" value="P-loop_NTPase"/>
</dbReference>
<evidence type="ECO:0000256" key="6">
    <source>
        <dbReference type="SAM" id="MobiDB-lite"/>
    </source>
</evidence>
<dbReference type="EMBL" id="BRYA01000494">
    <property type="protein sequence ID" value="GMI19444.1"/>
    <property type="molecule type" value="Genomic_DNA"/>
</dbReference>
<accession>A0A9W7FTK7</accession>
<evidence type="ECO:0000256" key="4">
    <source>
        <dbReference type="RuleBase" id="RU000394"/>
    </source>
</evidence>
<dbReference type="InterPro" id="IPR027640">
    <property type="entry name" value="Kinesin-like_fam"/>
</dbReference>
<evidence type="ECO:0000256" key="1">
    <source>
        <dbReference type="ARBA" id="ARBA00022741"/>
    </source>
</evidence>
<dbReference type="PROSITE" id="PS00411">
    <property type="entry name" value="KINESIN_MOTOR_1"/>
    <property type="match status" value="1"/>
</dbReference>
<feature type="binding site" evidence="3">
    <location>
        <begin position="548"/>
        <end position="555"/>
    </location>
    <ligand>
        <name>ATP</name>
        <dbReference type="ChEBI" id="CHEBI:30616"/>
    </ligand>
</feature>
<feature type="compositionally biased region" description="Low complexity" evidence="6">
    <location>
        <begin position="33"/>
        <end position="46"/>
    </location>
</feature>
<dbReference type="PANTHER" id="PTHR47972">
    <property type="entry name" value="KINESIN-LIKE PROTEIN KLP-3"/>
    <property type="match status" value="1"/>
</dbReference>
<feature type="compositionally biased region" description="Acidic residues" evidence="6">
    <location>
        <begin position="809"/>
        <end position="823"/>
    </location>
</feature>
<reference evidence="9" key="1">
    <citation type="journal article" date="2023" name="Commun. Biol.">
        <title>Genome analysis of Parmales, the sister group of diatoms, reveals the evolutionary specialization of diatoms from phago-mixotrophs to photoautotrophs.</title>
        <authorList>
            <person name="Ban H."/>
            <person name="Sato S."/>
            <person name="Yoshikawa S."/>
            <person name="Yamada K."/>
            <person name="Nakamura Y."/>
            <person name="Ichinomiya M."/>
            <person name="Sato N."/>
            <person name="Blanc-Mathieu R."/>
            <person name="Endo H."/>
            <person name="Kuwata A."/>
            <person name="Ogata H."/>
        </authorList>
    </citation>
    <scope>NUCLEOTIDE SEQUENCE [LARGE SCALE GENOMIC DNA]</scope>
</reference>
<dbReference type="OrthoDB" id="3176171at2759"/>
<organism evidence="8 9">
    <name type="scientific">Triparma columacea</name>
    <dbReference type="NCBI Taxonomy" id="722753"/>
    <lineage>
        <taxon>Eukaryota</taxon>
        <taxon>Sar</taxon>
        <taxon>Stramenopiles</taxon>
        <taxon>Ochrophyta</taxon>
        <taxon>Bolidophyceae</taxon>
        <taxon>Parmales</taxon>
        <taxon>Triparmaceae</taxon>
        <taxon>Triparma</taxon>
    </lineage>
</organism>
<dbReference type="PRINTS" id="PR00380">
    <property type="entry name" value="KINESINHEAVY"/>
</dbReference>
<keyword evidence="3 4" id="KW-0505">Motor protein</keyword>
<name>A0A9W7FTK7_9STRA</name>
<dbReference type="PANTHER" id="PTHR47972:SF28">
    <property type="entry name" value="KINESIN-LIKE PROTEIN KLP-3"/>
    <property type="match status" value="1"/>
</dbReference>
<keyword evidence="4" id="KW-0493">Microtubule</keyword>
<comment type="caution">
    <text evidence="8">The sequence shown here is derived from an EMBL/GenBank/DDBJ whole genome shotgun (WGS) entry which is preliminary data.</text>
</comment>
<dbReference type="SMART" id="SM00129">
    <property type="entry name" value="KISc"/>
    <property type="match status" value="1"/>
</dbReference>
<evidence type="ECO:0000259" key="7">
    <source>
        <dbReference type="PROSITE" id="PS50067"/>
    </source>
</evidence>
<feature type="region of interest" description="Disordered" evidence="6">
    <location>
        <begin position="694"/>
        <end position="714"/>
    </location>
</feature>
<dbReference type="GO" id="GO:0007018">
    <property type="term" value="P:microtubule-based movement"/>
    <property type="evidence" value="ECO:0007669"/>
    <property type="project" value="InterPro"/>
</dbReference>
<dbReference type="SUPFAM" id="SSF52540">
    <property type="entry name" value="P-loop containing nucleoside triphosphate hydrolases"/>
    <property type="match status" value="1"/>
</dbReference>
<evidence type="ECO:0000313" key="9">
    <source>
        <dbReference type="Proteomes" id="UP001165065"/>
    </source>
</evidence>
<feature type="domain" description="Kinesin motor" evidence="7">
    <location>
        <begin position="461"/>
        <end position="789"/>
    </location>
</feature>
<dbReference type="Pfam" id="PF00225">
    <property type="entry name" value="Kinesin"/>
    <property type="match status" value="1"/>
</dbReference>
<comment type="similarity">
    <text evidence="3 4">Belongs to the TRAFAC class myosin-kinesin ATPase superfamily. Kinesin family.</text>
</comment>
<keyword evidence="5" id="KW-0175">Coiled coil</keyword>
<keyword evidence="2 3" id="KW-0067">ATP-binding</keyword>
<dbReference type="PROSITE" id="PS50067">
    <property type="entry name" value="KINESIN_MOTOR_2"/>
    <property type="match status" value="1"/>
</dbReference>
<dbReference type="Proteomes" id="UP001165065">
    <property type="component" value="Unassembled WGS sequence"/>
</dbReference>
<feature type="coiled-coil region" evidence="5">
    <location>
        <begin position="268"/>
        <end position="351"/>
    </location>
</feature>
<dbReference type="GO" id="GO:0003777">
    <property type="term" value="F:microtubule motor activity"/>
    <property type="evidence" value="ECO:0007669"/>
    <property type="project" value="InterPro"/>
</dbReference>
<feature type="region of interest" description="Disordered" evidence="6">
    <location>
        <begin position="32"/>
        <end position="59"/>
    </location>
</feature>
<dbReference type="InterPro" id="IPR019821">
    <property type="entry name" value="Kinesin_motor_CS"/>
</dbReference>
<dbReference type="InterPro" id="IPR036961">
    <property type="entry name" value="Kinesin_motor_dom_sf"/>
</dbReference>
<dbReference type="AlphaFoldDB" id="A0A9W7FTK7"/>
<dbReference type="InterPro" id="IPR001752">
    <property type="entry name" value="Kinesin_motor_dom"/>
</dbReference>
<sequence>MSATELMEDGEKGMERLMERVERDGRIPLRAVPLSSSRFSSSSRQSIPPPSSATAQLKALQSQNSELSVANLRLKTRLTSFLNASRLMSRAGKRKGISSVKEDSVAFAVLLDKKITSLCGPSPASLASGGAEAGSDDLDLLGGSDNACANEVLSLLEATERIFEIEFRSELDAAGRERDVYQEMHEAGERERQELQGKILSLENQLRTERNKNAEELTLYDGSLAIANPQGIVTDDDRALIELGVEPVRNDALIEGGSRVTSKHKRELEVVRGQRDFLQREVEELKRRTKGAEERENARVCDMSRMADEIERLRAVLEESEEGRGGIAAELKAEKRKVAKLRERERSYEKSGREAKELGTIAVKEAERTMEKARKAVIRNRRPLIRARRSCSSIKSSWSSLRESVRREVDGCFLDLSDFVSSAFLSLTRHVSGIAEARAHLKREATVRRKEIEELMEGRGRVRVMLRLRPGTDNCVGVGKRGDGYSVWLKKGDNYQDNYSGRFLFDGVIGEGLGSSAMSDNHRSLGKEVIPFALSALAGFKVCLIAYGQTGSGKTKTMKDVTDLLVTRIFKESDGKVVVTAGYVEVYNGEVRDLLRKPGEGAEKLPIRGGGGASGGGEVDNINVLIRNPEELGDIIRRGNEIRSTFSTSLNERSSRSHSILRLETTVTDQWTGEVTSGRVDLVDLAGSERLSSLGSGSDTVAGVRDPSRDSRDKETRFINGSLSALNNVLSHLAGGKAYVPFRSSPLTRLLQGSLREGKVCVITCVRREGKWRGETKGSLEFGGRARRVKVIEGKKDVKAGHKQADAGCYEDDSMDEKEEEEEGGRFAIRGGGK</sequence>